<feature type="region of interest" description="Disordered" evidence="11">
    <location>
        <begin position="251"/>
        <end position="304"/>
    </location>
</feature>
<comment type="subcellular location">
    <subcellularLocation>
        <location evidence="2">Endoplasmic reticulum membrane</location>
        <topology evidence="2">Multi-pass membrane protein</topology>
    </subcellularLocation>
    <subcellularLocation>
        <location evidence="1">Nucleus</location>
    </subcellularLocation>
</comment>
<dbReference type="PROSITE" id="PS50888">
    <property type="entry name" value="BHLH"/>
    <property type="match status" value="1"/>
</dbReference>
<dbReference type="PANTHER" id="PTHR46062:SF1">
    <property type="entry name" value="LP12374P"/>
    <property type="match status" value="1"/>
</dbReference>
<keyword evidence="5" id="KW-1133">Transmembrane helix</keyword>
<dbReference type="GO" id="GO:0005789">
    <property type="term" value="C:endoplasmic reticulum membrane"/>
    <property type="evidence" value="ECO:0007669"/>
    <property type="project" value="UniProtKB-SubCell"/>
</dbReference>
<dbReference type="SUPFAM" id="SSF47459">
    <property type="entry name" value="HLH, helix-loop-helix DNA-binding domain"/>
    <property type="match status" value="1"/>
</dbReference>
<keyword evidence="4" id="KW-0256">Endoplasmic reticulum</keyword>
<dbReference type="Proteomes" id="UP000654370">
    <property type="component" value="Unassembled WGS sequence"/>
</dbReference>
<protein>
    <recommendedName>
        <fullName evidence="12">BHLH domain-containing protein</fullName>
    </recommendedName>
</protein>
<dbReference type="GO" id="GO:0000981">
    <property type="term" value="F:DNA-binding transcription factor activity, RNA polymerase II-specific"/>
    <property type="evidence" value="ECO:0007669"/>
    <property type="project" value="TreeGrafter"/>
</dbReference>
<proteinExistence type="predicted"/>
<feature type="region of interest" description="Disordered" evidence="11">
    <location>
        <begin position="173"/>
        <end position="194"/>
    </location>
</feature>
<evidence type="ECO:0000256" key="6">
    <source>
        <dbReference type="ARBA" id="ARBA00023015"/>
    </source>
</evidence>
<keyword evidence="7" id="KW-0238">DNA-binding</keyword>
<dbReference type="EMBL" id="JAEPQZ010000003">
    <property type="protein sequence ID" value="KAG2183162.1"/>
    <property type="molecule type" value="Genomic_DNA"/>
</dbReference>
<evidence type="ECO:0000256" key="2">
    <source>
        <dbReference type="ARBA" id="ARBA00004477"/>
    </source>
</evidence>
<keyword evidence="8" id="KW-0472">Membrane</keyword>
<dbReference type="OrthoDB" id="690068at2759"/>
<gene>
    <name evidence="13" type="ORF">INT43_006157</name>
</gene>
<evidence type="ECO:0000256" key="8">
    <source>
        <dbReference type="ARBA" id="ARBA00023136"/>
    </source>
</evidence>
<reference evidence="13" key="1">
    <citation type="submission" date="2020-12" db="EMBL/GenBank/DDBJ databases">
        <title>Metabolic potential, ecology and presence of endohyphal bacteria is reflected in genomic diversity of Mucoromycotina.</title>
        <authorList>
            <person name="Muszewska A."/>
            <person name="Okrasinska A."/>
            <person name="Steczkiewicz K."/>
            <person name="Drgas O."/>
            <person name="Orlowska M."/>
            <person name="Perlinska-Lenart U."/>
            <person name="Aleksandrzak-Piekarczyk T."/>
            <person name="Szatraj K."/>
            <person name="Zielenkiewicz U."/>
            <person name="Pilsyk S."/>
            <person name="Malc E."/>
            <person name="Mieczkowski P."/>
            <person name="Kruszewska J.S."/>
            <person name="Biernat P."/>
            <person name="Pawlowska J."/>
        </authorList>
    </citation>
    <scope>NUCLEOTIDE SEQUENCE</scope>
    <source>
        <strain evidence="13">WA0000067209</strain>
    </source>
</reference>
<dbReference type="PANTHER" id="PTHR46062">
    <property type="entry name" value="STEROL REGULATORY ELEMENT-BINDING PROTEIN"/>
    <property type="match status" value="1"/>
</dbReference>
<evidence type="ECO:0000313" key="14">
    <source>
        <dbReference type="Proteomes" id="UP000654370"/>
    </source>
</evidence>
<keyword evidence="10" id="KW-0539">Nucleus</keyword>
<dbReference type="Pfam" id="PF00010">
    <property type="entry name" value="HLH"/>
    <property type="match status" value="1"/>
</dbReference>
<feature type="region of interest" description="Disordered" evidence="11">
    <location>
        <begin position="422"/>
        <end position="498"/>
    </location>
</feature>
<feature type="region of interest" description="Disordered" evidence="11">
    <location>
        <begin position="391"/>
        <end position="410"/>
    </location>
</feature>
<dbReference type="GO" id="GO:0046983">
    <property type="term" value="F:protein dimerization activity"/>
    <property type="evidence" value="ECO:0007669"/>
    <property type="project" value="InterPro"/>
</dbReference>
<name>A0A8H7PZ84_MORIS</name>
<keyword evidence="9" id="KW-0804">Transcription</keyword>
<keyword evidence="3" id="KW-0812">Transmembrane</keyword>
<keyword evidence="14" id="KW-1185">Reference proteome</keyword>
<dbReference type="GO" id="GO:0000978">
    <property type="term" value="F:RNA polymerase II cis-regulatory region sequence-specific DNA binding"/>
    <property type="evidence" value="ECO:0007669"/>
    <property type="project" value="TreeGrafter"/>
</dbReference>
<evidence type="ECO:0000256" key="10">
    <source>
        <dbReference type="ARBA" id="ARBA00023242"/>
    </source>
</evidence>
<feature type="compositionally biased region" description="Basic residues" evidence="11">
    <location>
        <begin position="430"/>
        <end position="440"/>
    </location>
</feature>
<dbReference type="CDD" id="cd11387">
    <property type="entry name" value="bHLHzip_USF_MITF"/>
    <property type="match status" value="1"/>
</dbReference>
<evidence type="ECO:0000313" key="13">
    <source>
        <dbReference type="EMBL" id="KAG2183162.1"/>
    </source>
</evidence>
<sequence>MVSVLAIMDQEQRFKTISMRHSSYDQAQSSAYDPALSPSYNHGNHTHSPPHSHLAFDHDTNSSLLDMQYQQQLESIHAAQVSDHARQLSPGYNTASSPSTSSVDIYLEHPSGFASHMESLTAGHPPLQGEPWSPDHHFTHLLDSQEEPQSHHRHSAPRPLSLLSQSAPAHDTLFDYPFPSTPSHTGHLEQSPYVTSPTRSTALCAELDNINIADVPDTYGTSIDSAASSSYSFGLQTPPIAAAAPIATPSYKSPALSKKVPEASQTDEPTPSHTAQKPPQKKYERRRRRRESHNAVERKRREHINDRIQELGSLLPNYMLLDTPSSPTQSATGIVATPNQDFSFANGKPSKATILSKSVDHIRDLQSDAISYKTRIRELEDALRASNQREAQWNTRMVRPSSRSPGPYISRSATTHVTAAQYNQQQASTYRHRPHRYRPRSHTDPQSHLGAGQSHHSAAQSHSSAAQSHPSSAQSHHSAAQSHHNAAQSHPNAPPENYRQIDYHIKRQHF</sequence>
<dbReference type="GO" id="GO:0005634">
    <property type="term" value="C:nucleus"/>
    <property type="evidence" value="ECO:0007669"/>
    <property type="project" value="UniProtKB-SubCell"/>
</dbReference>
<evidence type="ECO:0000256" key="7">
    <source>
        <dbReference type="ARBA" id="ARBA00023125"/>
    </source>
</evidence>
<evidence type="ECO:0000256" key="3">
    <source>
        <dbReference type="ARBA" id="ARBA00022692"/>
    </source>
</evidence>
<organism evidence="13 14">
    <name type="scientific">Mortierella isabellina</name>
    <name type="common">Filamentous fungus</name>
    <name type="synonym">Umbelopsis isabellina</name>
    <dbReference type="NCBI Taxonomy" id="91625"/>
    <lineage>
        <taxon>Eukaryota</taxon>
        <taxon>Fungi</taxon>
        <taxon>Fungi incertae sedis</taxon>
        <taxon>Mucoromycota</taxon>
        <taxon>Mucoromycotina</taxon>
        <taxon>Umbelopsidomycetes</taxon>
        <taxon>Umbelopsidales</taxon>
        <taxon>Umbelopsidaceae</taxon>
        <taxon>Umbelopsis</taxon>
    </lineage>
</organism>
<dbReference type="Gene3D" id="4.10.280.10">
    <property type="entry name" value="Helix-loop-helix DNA-binding domain"/>
    <property type="match status" value="1"/>
</dbReference>
<evidence type="ECO:0000256" key="9">
    <source>
        <dbReference type="ARBA" id="ARBA00023163"/>
    </source>
</evidence>
<evidence type="ECO:0000256" key="11">
    <source>
        <dbReference type="SAM" id="MobiDB-lite"/>
    </source>
</evidence>
<feature type="compositionally biased region" description="Polar residues" evidence="11">
    <location>
        <begin position="263"/>
        <end position="277"/>
    </location>
</feature>
<keyword evidence="6" id="KW-0805">Transcription regulation</keyword>
<dbReference type="AlphaFoldDB" id="A0A8H7PZ84"/>
<evidence type="ECO:0000256" key="1">
    <source>
        <dbReference type="ARBA" id="ARBA00004123"/>
    </source>
</evidence>
<feature type="compositionally biased region" description="Basic residues" evidence="11">
    <location>
        <begin position="279"/>
        <end position="291"/>
    </location>
</feature>
<comment type="caution">
    <text evidence="13">The sequence shown here is derived from an EMBL/GenBank/DDBJ whole genome shotgun (WGS) entry which is preliminary data.</text>
</comment>
<dbReference type="SMART" id="SM00353">
    <property type="entry name" value="HLH"/>
    <property type="match status" value="1"/>
</dbReference>
<evidence type="ECO:0000259" key="12">
    <source>
        <dbReference type="PROSITE" id="PS50888"/>
    </source>
</evidence>
<feature type="region of interest" description="Disordered" evidence="11">
    <location>
        <begin position="82"/>
        <end position="101"/>
    </location>
</feature>
<feature type="compositionally biased region" description="Polar residues" evidence="11">
    <location>
        <begin position="90"/>
        <end position="101"/>
    </location>
</feature>
<feature type="compositionally biased region" description="Basic and acidic residues" evidence="11">
    <location>
        <begin position="292"/>
        <end position="304"/>
    </location>
</feature>
<dbReference type="InterPro" id="IPR036638">
    <property type="entry name" value="HLH_DNA-bd_sf"/>
</dbReference>
<evidence type="ECO:0000256" key="5">
    <source>
        <dbReference type="ARBA" id="ARBA00022989"/>
    </source>
</evidence>
<feature type="region of interest" description="Disordered" evidence="11">
    <location>
        <begin position="25"/>
        <end position="58"/>
    </location>
</feature>
<feature type="compositionally biased region" description="Low complexity" evidence="11">
    <location>
        <begin position="453"/>
        <end position="490"/>
    </location>
</feature>
<evidence type="ECO:0000256" key="4">
    <source>
        <dbReference type="ARBA" id="ARBA00022824"/>
    </source>
</evidence>
<accession>A0A8H7PZ84</accession>
<dbReference type="InterPro" id="IPR011598">
    <property type="entry name" value="bHLH_dom"/>
</dbReference>
<feature type="domain" description="BHLH" evidence="12">
    <location>
        <begin position="288"/>
        <end position="365"/>
    </location>
</feature>